<reference evidence="10" key="2">
    <citation type="submission" date="2020-07" db="EMBL/GenBank/DDBJ databases">
        <authorList>
            <person name="Vera ALvarez R."/>
            <person name="Arias-Moreno D.M."/>
            <person name="Jimenez-Jacinto V."/>
            <person name="Jimenez-Bremont J.F."/>
            <person name="Swaminathan K."/>
            <person name="Moose S.P."/>
            <person name="Guerrero-Gonzalez M.L."/>
            <person name="Marino-Ramirez L."/>
            <person name="Landsman D."/>
            <person name="Rodriguez-Kessler M."/>
            <person name="Delgado-Sanchez P."/>
        </authorList>
    </citation>
    <scope>NUCLEOTIDE SEQUENCE</scope>
    <source>
        <tissue evidence="10">Cladode</tissue>
    </source>
</reference>
<feature type="domain" description="Ubiquitin carboxyl-terminal hydrolase 7 ICP0-binding" evidence="8">
    <location>
        <begin position="83"/>
        <end position="335"/>
    </location>
</feature>
<dbReference type="InterPro" id="IPR029346">
    <property type="entry name" value="USP_C"/>
</dbReference>
<protein>
    <recommendedName>
        <fullName evidence="3">ubiquitinyl hydrolase 1</fullName>
        <ecNumber evidence="3">3.4.19.12</ecNumber>
    </recommendedName>
</protein>
<accession>A0A7C9ELY2</accession>
<evidence type="ECO:0000256" key="3">
    <source>
        <dbReference type="ARBA" id="ARBA00012759"/>
    </source>
</evidence>
<evidence type="ECO:0000256" key="6">
    <source>
        <dbReference type="ARBA" id="ARBA00022801"/>
    </source>
</evidence>
<keyword evidence="6 10" id="KW-0378">Hydrolase</keyword>
<keyword evidence="7" id="KW-0788">Thiol protease</keyword>
<evidence type="ECO:0000256" key="2">
    <source>
        <dbReference type="ARBA" id="ARBA00009085"/>
    </source>
</evidence>
<dbReference type="GO" id="GO:0006508">
    <property type="term" value="P:proteolysis"/>
    <property type="evidence" value="ECO:0007669"/>
    <property type="project" value="UniProtKB-KW"/>
</dbReference>
<comment type="similarity">
    <text evidence="2">Belongs to the peptidase C19 family.</text>
</comment>
<sequence length="577" mass="68255">MEERLKREQEEKEHKKKEKAEAHLYTIIKVARDEDLAEQIGKDIYFDLVDHDKVKSFRIQKQMPFTVFKEEIAKEFGIPVQFQRFWLWAKRQNHAYRPNRPLTPVEEAQSVGQLREVSNKVHNAELKLFLEVELSADLRPIPPPDKTKDDILLFFKHYDPEKEELRYVGRLFVKAVGKPGEILSKLKEMVGYAADEEIELYEEIKFEPSVMCEPIDQKLTFRSSQLEDGDIVCFQKAVPPESAERYRYPDVPSFLEYVHNRQVVHFRSLERPKEDDFCFELSRLHTYDDVVERVARQLGLDDPSKIRLTSHNCYSQQPKPQPIKYRGVDHLSDMLFHYNQTSDILYYEVLDIPLPELQGLKTLKVAFHHATKDEVTIHTIRLPKQSTVGDVLNDLKTKVELSHPDAELRLLEVFYHKIYKIFPPNEKIENINDQYWTLRAEEIPEEEKNLGPHDRLIHVYHFTKETAQNQMQIQNFGEPFFLVIHEGETLADIKVRIQKKLQVPDEEFSKWKFAFLSLGRPEYLQDTDIVSNRFQRRDVYGAWEQYLGLEHADTAPKRTYSSNQNRHTFEKPVKIYN</sequence>
<dbReference type="Pfam" id="PF12436">
    <property type="entry name" value="USP7_ICP0_bdg"/>
    <property type="match status" value="1"/>
</dbReference>
<dbReference type="FunFam" id="3.10.20.90:FF:000050">
    <property type="entry name" value="Ubiquitin carboxyl-terminal hydrolase 13"/>
    <property type="match status" value="1"/>
</dbReference>
<evidence type="ECO:0000256" key="7">
    <source>
        <dbReference type="ARBA" id="ARBA00022807"/>
    </source>
</evidence>
<dbReference type="AlphaFoldDB" id="A0A7C9ELY2"/>
<dbReference type="GO" id="GO:0004843">
    <property type="term" value="F:cysteine-type deubiquitinase activity"/>
    <property type="evidence" value="ECO:0007669"/>
    <property type="project" value="UniProtKB-EC"/>
</dbReference>
<organism evidence="10">
    <name type="scientific">Opuntia streptacantha</name>
    <name type="common">Prickly pear cactus</name>
    <name type="synonym">Opuntia cardona</name>
    <dbReference type="NCBI Taxonomy" id="393608"/>
    <lineage>
        <taxon>Eukaryota</taxon>
        <taxon>Viridiplantae</taxon>
        <taxon>Streptophyta</taxon>
        <taxon>Embryophyta</taxon>
        <taxon>Tracheophyta</taxon>
        <taxon>Spermatophyta</taxon>
        <taxon>Magnoliopsida</taxon>
        <taxon>eudicotyledons</taxon>
        <taxon>Gunneridae</taxon>
        <taxon>Pentapetalae</taxon>
        <taxon>Caryophyllales</taxon>
        <taxon>Cactineae</taxon>
        <taxon>Cactaceae</taxon>
        <taxon>Opuntioideae</taxon>
        <taxon>Opuntia</taxon>
    </lineage>
</organism>
<feature type="domain" description="Ubiquitin carboxyl-terminal hydrolase C-terminal" evidence="9">
    <location>
        <begin position="345"/>
        <end position="555"/>
    </location>
</feature>
<name>A0A7C9ELY2_OPUST</name>
<reference evidence="10" key="1">
    <citation type="journal article" date="2013" name="J. Plant Res.">
        <title>Effect of fungi and light on seed germination of three Opuntia species from semiarid lands of central Mexico.</title>
        <authorList>
            <person name="Delgado-Sanchez P."/>
            <person name="Jimenez-Bremont J.F."/>
            <person name="Guerrero-Gonzalez Mde L."/>
            <person name="Flores J."/>
        </authorList>
    </citation>
    <scope>NUCLEOTIDE SEQUENCE</scope>
    <source>
        <tissue evidence="10">Cladode</tissue>
    </source>
</reference>
<dbReference type="Pfam" id="PF14533">
    <property type="entry name" value="USP7_C2"/>
    <property type="match status" value="1"/>
</dbReference>
<dbReference type="GO" id="GO:0005634">
    <property type="term" value="C:nucleus"/>
    <property type="evidence" value="ECO:0007669"/>
    <property type="project" value="UniProtKB-ARBA"/>
</dbReference>
<evidence type="ECO:0000259" key="9">
    <source>
        <dbReference type="Pfam" id="PF14533"/>
    </source>
</evidence>
<comment type="catalytic activity">
    <reaction evidence="1">
        <text>Thiol-dependent hydrolysis of ester, thioester, amide, peptide and isopeptide bonds formed by the C-terminal Gly of ubiquitin (a 76-residue protein attached to proteins as an intracellular targeting signal).</text>
        <dbReference type="EC" id="3.4.19.12"/>
    </reaction>
</comment>
<evidence type="ECO:0000259" key="8">
    <source>
        <dbReference type="Pfam" id="PF12436"/>
    </source>
</evidence>
<dbReference type="InterPro" id="IPR024729">
    <property type="entry name" value="USP7_ICP0-binding_dom"/>
</dbReference>
<dbReference type="FunFam" id="3.10.20.90:FF:000034">
    <property type="entry name" value="Ubiquitin carboxyl-terminal hydrolase 13"/>
    <property type="match status" value="1"/>
</dbReference>
<proteinExistence type="inferred from homology"/>
<keyword evidence="4" id="KW-0645">Protease</keyword>
<evidence type="ECO:0000256" key="4">
    <source>
        <dbReference type="ARBA" id="ARBA00022670"/>
    </source>
</evidence>
<dbReference type="EC" id="3.4.19.12" evidence="3"/>
<evidence type="ECO:0000313" key="10">
    <source>
        <dbReference type="EMBL" id="MBA4663924.1"/>
    </source>
</evidence>
<keyword evidence="5" id="KW-0833">Ubl conjugation pathway</keyword>
<dbReference type="Gene3D" id="3.10.20.90">
    <property type="entry name" value="Phosphatidylinositol 3-kinase Catalytic Subunit, Chain A, domain 1"/>
    <property type="match status" value="2"/>
</dbReference>
<evidence type="ECO:0000256" key="5">
    <source>
        <dbReference type="ARBA" id="ARBA00022786"/>
    </source>
</evidence>
<evidence type="ECO:0000256" key="1">
    <source>
        <dbReference type="ARBA" id="ARBA00000707"/>
    </source>
</evidence>
<dbReference type="EMBL" id="GISG01222179">
    <property type="protein sequence ID" value="MBA4663924.1"/>
    <property type="molecule type" value="Transcribed_RNA"/>
</dbReference>